<sequence>MTAWPSFRCAASPMAVAASWTCPSRPRNFPASAPSQARMRIFSDMGGSPCLAIRGASSATSGQSSLEIAPVTAYMSRPSLSIMVRSAIGFAASTDCAPSAVAKVAKSTDSGTVKNDLGFKGWFTNFSIDVVTNALGLTIGCRCPQNSRLSAIDPNA</sequence>
<dbReference type="EMBL" id="VSSQ01002047">
    <property type="protein sequence ID" value="MPM12971.1"/>
    <property type="molecule type" value="Genomic_DNA"/>
</dbReference>
<name>A0A644XB46_9ZZZZ</name>
<comment type="caution">
    <text evidence="1">The sequence shown here is derived from an EMBL/GenBank/DDBJ whole genome shotgun (WGS) entry which is preliminary data.</text>
</comment>
<proteinExistence type="predicted"/>
<gene>
    <name evidence="1" type="ORF">SDC9_59326</name>
</gene>
<accession>A0A644XB46</accession>
<protein>
    <submittedName>
        <fullName evidence="1">Uncharacterized protein</fullName>
    </submittedName>
</protein>
<evidence type="ECO:0000313" key="1">
    <source>
        <dbReference type="EMBL" id="MPM12971.1"/>
    </source>
</evidence>
<organism evidence="1">
    <name type="scientific">bioreactor metagenome</name>
    <dbReference type="NCBI Taxonomy" id="1076179"/>
    <lineage>
        <taxon>unclassified sequences</taxon>
        <taxon>metagenomes</taxon>
        <taxon>ecological metagenomes</taxon>
    </lineage>
</organism>
<dbReference type="AlphaFoldDB" id="A0A644XB46"/>
<reference evidence="1" key="1">
    <citation type="submission" date="2019-08" db="EMBL/GenBank/DDBJ databases">
        <authorList>
            <person name="Kucharzyk K."/>
            <person name="Murdoch R.W."/>
            <person name="Higgins S."/>
            <person name="Loffler F."/>
        </authorList>
    </citation>
    <scope>NUCLEOTIDE SEQUENCE</scope>
</reference>